<sequence length="156" mass="18029">MDTSVTIIALAITLLIATPLLFVFRSSITSKKKIKAIKETFNNYNFDLSEILNNKVMSLDEKKKAFLFMDFHNNEEHSAFIDLTAVSSCNLVLTTKKPRETVVRIDFEFQYKDSVTTDIVTIYTIENDQINQIRLYEEHQLAIKWKALIDNCIAEL</sequence>
<feature type="transmembrane region" description="Helical" evidence="1">
    <location>
        <begin position="6"/>
        <end position="24"/>
    </location>
</feature>
<gene>
    <name evidence="2" type="ORF">QO192_01235</name>
</gene>
<proteinExistence type="predicted"/>
<evidence type="ECO:0000313" key="2">
    <source>
        <dbReference type="EMBL" id="MEZ7513897.1"/>
    </source>
</evidence>
<dbReference type="EMBL" id="JASMRN010000001">
    <property type="protein sequence ID" value="MEZ7513897.1"/>
    <property type="molecule type" value="Genomic_DNA"/>
</dbReference>
<dbReference type="Proteomes" id="UP001568894">
    <property type="component" value="Unassembled WGS sequence"/>
</dbReference>
<comment type="caution">
    <text evidence="2">The sequence shown here is derived from an EMBL/GenBank/DDBJ whole genome shotgun (WGS) entry which is preliminary data.</text>
</comment>
<keyword evidence="3" id="KW-1185">Reference proteome</keyword>
<protein>
    <submittedName>
        <fullName evidence="2">Uncharacterized protein</fullName>
    </submittedName>
</protein>
<evidence type="ECO:0000256" key="1">
    <source>
        <dbReference type="SAM" id="Phobius"/>
    </source>
</evidence>
<evidence type="ECO:0000313" key="3">
    <source>
        <dbReference type="Proteomes" id="UP001568894"/>
    </source>
</evidence>
<dbReference type="RefSeq" id="WP_371567352.1">
    <property type="nucleotide sequence ID" value="NZ_JASMRN010000001.1"/>
</dbReference>
<reference evidence="2 3" key="1">
    <citation type="submission" date="2023-05" db="EMBL/GenBank/DDBJ databases">
        <title>Adaptations of aquatic viruses from atmosphere-close ecosystems of the Central Arctic Ocean.</title>
        <authorList>
            <person name="Rahlff J."/>
            <person name="Holmfeldt K."/>
        </authorList>
    </citation>
    <scope>NUCLEOTIDE SEQUENCE [LARGE SCALE GENOMIC DNA]</scope>
    <source>
        <strain evidence="2 3">Arc14</strain>
    </source>
</reference>
<keyword evidence="1" id="KW-0812">Transmembrane</keyword>
<name>A0ABV4K8I2_9FLAO</name>
<accession>A0ABV4K8I2</accession>
<keyword evidence="1" id="KW-0472">Membrane</keyword>
<organism evidence="2 3">
    <name type="scientific">Flavobacterium frigidarium</name>
    <dbReference type="NCBI Taxonomy" id="99286"/>
    <lineage>
        <taxon>Bacteria</taxon>
        <taxon>Pseudomonadati</taxon>
        <taxon>Bacteroidota</taxon>
        <taxon>Flavobacteriia</taxon>
        <taxon>Flavobacteriales</taxon>
        <taxon>Flavobacteriaceae</taxon>
        <taxon>Flavobacterium</taxon>
    </lineage>
</organism>
<keyword evidence="1" id="KW-1133">Transmembrane helix</keyword>